<sequence>MCCSSFYAQQPVDYVNPMIGTSNFGATYPGPIAPRGMASISPFNVAGPKNLPLEKDSGWLSTPYVHENTFLTGFSQVNLSGVGCPELGVLLLMPTTGEVETNHLKYGSTYSNEISKAGYYSSTIDKYNVKAEFTTTKRVGVSKFTFPKGKSNLLLNLGLGLTNEEGAMVKIVSPTEIEGVRSVGSFCYYNPEDAYPVYFVAKFSKPADDFGVWKKPATYKGVEAQWMGYNGKTRMMKNNTKMVVGDSIGTYFSYDFNNPQTVEVKIGVSYVSIENARENLEKETQTKTFDAVYTETKNEWNQLLSRIKVEGGSEDDKTIFYTALYHTLIHPNTLNDFNGEYPEIKTGKIGKTDGTRYTVFSLWDTYRNLHQLMSLVYPKQQSNMVKSIIDMSDENGWLPRWELNSTETFTMVGDPAGIVITDTYLKGIKDFDVKKAYAAMLKGADTIKGNPLRNGLKNYIEKGYVTTDEKGSVSTTQEYNASDYAISLLAKELGHQKDYKRFKKRSISYRKLYDKNLKSLHPRNSDGSFYEPFDPNAGANFEENIGFIEGNAWQYAFMTPHDIKGLIKLMGGKKGFTNQLQKIFDDKQFDMANEPDIAYPYLFNYIKGEEHRSQKLVQKLVKEYFKNTPDGLPGNDDTGTMSAWLIYSMMGFYPITPGEPNYTITTPMFDKITIELNSEYYQNKNIVITKETNNNGNIKKIELNGKEFKGYFITHDELVNGHTLNVIQN</sequence>
<dbReference type="EMBL" id="JAUMIT010000003">
    <property type="protein sequence ID" value="MDO3694665.1"/>
    <property type="molecule type" value="Genomic_DNA"/>
</dbReference>
<evidence type="ECO:0000256" key="3">
    <source>
        <dbReference type="ARBA" id="ARBA00022837"/>
    </source>
</evidence>
<dbReference type="InterPro" id="IPR008928">
    <property type="entry name" value="6-hairpin_glycosidase_sf"/>
</dbReference>
<keyword evidence="6" id="KW-0378">Hydrolase</keyword>
<evidence type="ECO:0000256" key="1">
    <source>
        <dbReference type="ARBA" id="ARBA00001913"/>
    </source>
</evidence>
<feature type="domain" description="Glycosyl hydrolase family 92 N-terminal" evidence="5">
    <location>
        <begin position="14"/>
        <end position="269"/>
    </location>
</feature>
<dbReference type="Gene3D" id="3.30.2080.10">
    <property type="entry name" value="GH92 mannosidase domain"/>
    <property type="match status" value="1"/>
</dbReference>
<comment type="subunit">
    <text evidence="2">Monomer.</text>
</comment>
<comment type="caution">
    <text evidence="6">The sequence shown here is derived from an EMBL/GenBank/DDBJ whole genome shotgun (WGS) entry which is preliminary data.</text>
</comment>
<dbReference type="InterPro" id="IPR041371">
    <property type="entry name" value="GH92_N"/>
</dbReference>
<feature type="domain" description="Glycosyl hydrolase family 92" evidence="4">
    <location>
        <begin position="275"/>
        <end position="725"/>
    </location>
</feature>
<dbReference type="InterPro" id="IPR005887">
    <property type="entry name" value="GH92_a_mannosidase_put"/>
</dbReference>
<dbReference type="Proteomes" id="UP001168642">
    <property type="component" value="Unassembled WGS sequence"/>
</dbReference>
<keyword evidence="7" id="KW-1185">Reference proteome</keyword>
<dbReference type="GO" id="GO:0016798">
    <property type="term" value="F:hydrolase activity, acting on glycosyl bonds"/>
    <property type="evidence" value="ECO:0007669"/>
    <property type="project" value="UniProtKB-KW"/>
</dbReference>
<evidence type="ECO:0000256" key="2">
    <source>
        <dbReference type="ARBA" id="ARBA00011245"/>
    </source>
</evidence>
<comment type="cofactor">
    <cofactor evidence="1">
        <name>Ca(2+)</name>
        <dbReference type="ChEBI" id="CHEBI:29108"/>
    </cofactor>
</comment>
<dbReference type="PANTHER" id="PTHR12143:SF39">
    <property type="entry name" value="SECRETED PROTEIN"/>
    <property type="match status" value="1"/>
</dbReference>
<dbReference type="Gene3D" id="1.20.1050.60">
    <property type="entry name" value="alpha-1,2-mannosidase"/>
    <property type="match status" value="1"/>
</dbReference>
<evidence type="ECO:0000313" key="7">
    <source>
        <dbReference type="Proteomes" id="UP001168642"/>
    </source>
</evidence>
<protein>
    <submittedName>
        <fullName evidence="6">GH92 family glycosyl hydrolase</fullName>
        <ecNumber evidence="6">3.2.1.-</ecNumber>
    </submittedName>
</protein>
<dbReference type="PANTHER" id="PTHR12143">
    <property type="entry name" value="PEPTIDE N-GLYCANASE PNGASE -RELATED"/>
    <property type="match status" value="1"/>
</dbReference>
<dbReference type="SUPFAM" id="SSF48208">
    <property type="entry name" value="Six-hairpin glycosidases"/>
    <property type="match status" value="1"/>
</dbReference>
<dbReference type="InterPro" id="IPR050883">
    <property type="entry name" value="PNGase"/>
</dbReference>
<dbReference type="InterPro" id="IPR014718">
    <property type="entry name" value="GH-type_carb-bd"/>
</dbReference>
<evidence type="ECO:0000259" key="4">
    <source>
        <dbReference type="Pfam" id="PF07971"/>
    </source>
</evidence>
<accession>A0ABT8VRR6</accession>
<evidence type="ECO:0000259" key="5">
    <source>
        <dbReference type="Pfam" id="PF17678"/>
    </source>
</evidence>
<dbReference type="RefSeq" id="WP_302884185.1">
    <property type="nucleotide sequence ID" value="NZ_JAUMIT010000003.1"/>
</dbReference>
<reference evidence="6" key="1">
    <citation type="submission" date="2023-07" db="EMBL/GenBank/DDBJ databases">
        <title>Wenyingzhuangia sp. chi5 genome sequencing and assembly.</title>
        <authorList>
            <person name="Park S."/>
        </authorList>
    </citation>
    <scope>NUCLEOTIDE SEQUENCE</scope>
    <source>
        <strain evidence="6">Chi5</strain>
    </source>
</reference>
<organism evidence="6 7">
    <name type="scientific">Wenyingzhuangia gilva</name>
    <dbReference type="NCBI Taxonomy" id="3057677"/>
    <lineage>
        <taxon>Bacteria</taxon>
        <taxon>Pseudomonadati</taxon>
        <taxon>Bacteroidota</taxon>
        <taxon>Flavobacteriia</taxon>
        <taxon>Flavobacteriales</taxon>
        <taxon>Flavobacteriaceae</taxon>
        <taxon>Wenyingzhuangia</taxon>
    </lineage>
</organism>
<dbReference type="Pfam" id="PF07971">
    <property type="entry name" value="Glyco_hydro_92"/>
    <property type="match status" value="1"/>
</dbReference>
<keyword evidence="6" id="KW-0326">Glycosidase</keyword>
<gene>
    <name evidence="6" type="ORF">QVZ41_07375</name>
</gene>
<name>A0ABT8VRR6_9FLAO</name>
<dbReference type="Pfam" id="PF17678">
    <property type="entry name" value="Glyco_hydro_92N"/>
    <property type="match status" value="1"/>
</dbReference>
<keyword evidence="3" id="KW-0106">Calcium</keyword>
<dbReference type="EC" id="3.2.1.-" evidence="6"/>
<evidence type="ECO:0000313" key="6">
    <source>
        <dbReference type="EMBL" id="MDO3694665.1"/>
    </source>
</evidence>
<dbReference type="NCBIfam" id="TIGR01180">
    <property type="entry name" value="aman2_put"/>
    <property type="match status" value="1"/>
</dbReference>
<dbReference type="Gene3D" id="2.70.98.10">
    <property type="match status" value="1"/>
</dbReference>
<dbReference type="Gene3D" id="1.20.1610.10">
    <property type="entry name" value="alpha-1,2-mannosidases domains"/>
    <property type="match status" value="1"/>
</dbReference>
<proteinExistence type="predicted"/>
<dbReference type="InterPro" id="IPR012939">
    <property type="entry name" value="Glyco_hydro_92"/>
</dbReference>